<reference evidence="10 11" key="1">
    <citation type="journal article" date="2016" name="Nat. Commun.">
        <title>Thousands of microbial genomes shed light on interconnected biogeochemical processes in an aquifer system.</title>
        <authorList>
            <person name="Anantharaman K."/>
            <person name="Brown C.T."/>
            <person name="Hug L.A."/>
            <person name="Sharon I."/>
            <person name="Castelle C.J."/>
            <person name="Probst A.J."/>
            <person name="Thomas B.C."/>
            <person name="Singh A."/>
            <person name="Wilkins M.J."/>
            <person name="Karaoz U."/>
            <person name="Brodie E.L."/>
            <person name="Williams K.H."/>
            <person name="Hubbard S.S."/>
            <person name="Banfield J.F."/>
        </authorList>
    </citation>
    <scope>NUCLEOTIDE SEQUENCE [LARGE SCALE GENOMIC DNA]</scope>
</reference>
<dbReference type="InterPro" id="IPR025857">
    <property type="entry name" value="MacB_PCD"/>
</dbReference>
<dbReference type="Pfam" id="PF02687">
    <property type="entry name" value="FtsX"/>
    <property type="match status" value="1"/>
</dbReference>
<keyword evidence="3" id="KW-1003">Cell membrane</keyword>
<proteinExistence type="inferred from homology"/>
<feature type="transmembrane region" description="Helical" evidence="7">
    <location>
        <begin position="302"/>
        <end position="321"/>
    </location>
</feature>
<evidence type="ECO:0000256" key="7">
    <source>
        <dbReference type="SAM" id="Phobius"/>
    </source>
</evidence>
<comment type="subcellular location">
    <subcellularLocation>
        <location evidence="1">Cell membrane</location>
        <topology evidence="1">Multi-pass membrane protein</topology>
    </subcellularLocation>
</comment>
<name>A0A1F6TSB3_9PROT</name>
<organism evidence="10 11">
    <name type="scientific">Candidatus Muproteobacteria bacterium RBG_16_65_34</name>
    <dbReference type="NCBI Taxonomy" id="1817760"/>
    <lineage>
        <taxon>Bacteria</taxon>
        <taxon>Pseudomonadati</taxon>
        <taxon>Pseudomonadota</taxon>
        <taxon>Candidatus Muproteobacteria</taxon>
    </lineage>
</organism>
<keyword evidence="10" id="KW-0449">Lipoprotein</keyword>
<evidence type="ECO:0000256" key="6">
    <source>
        <dbReference type="ARBA" id="ARBA00023136"/>
    </source>
</evidence>
<dbReference type="PANTHER" id="PTHR30489">
    <property type="entry name" value="LIPOPROTEIN-RELEASING SYSTEM TRANSMEMBRANE PROTEIN LOLE"/>
    <property type="match status" value="1"/>
</dbReference>
<dbReference type="PANTHER" id="PTHR30489:SF0">
    <property type="entry name" value="LIPOPROTEIN-RELEASING SYSTEM TRANSMEMBRANE PROTEIN LOLE"/>
    <property type="match status" value="1"/>
</dbReference>
<evidence type="ECO:0000313" key="10">
    <source>
        <dbReference type="EMBL" id="OGI48033.1"/>
    </source>
</evidence>
<dbReference type="STRING" id="1817760.A2151_05235"/>
<dbReference type="Proteomes" id="UP000178885">
    <property type="component" value="Unassembled WGS sequence"/>
</dbReference>
<evidence type="ECO:0000256" key="3">
    <source>
        <dbReference type="ARBA" id="ARBA00022475"/>
    </source>
</evidence>
<dbReference type="AlphaFoldDB" id="A0A1F6TSB3"/>
<keyword evidence="6 7" id="KW-0472">Membrane</keyword>
<feature type="transmembrane region" description="Helical" evidence="7">
    <location>
        <begin position="372"/>
        <end position="394"/>
    </location>
</feature>
<gene>
    <name evidence="10" type="ORF">A2151_05235</name>
</gene>
<protein>
    <submittedName>
        <fullName evidence="10">Lipoprotein ABC transporter permease</fullName>
    </submittedName>
</protein>
<feature type="transmembrane region" description="Helical" evidence="7">
    <location>
        <begin position="328"/>
        <end position="352"/>
    </location>
</feature>
<feature type="transmembrane region" description="Helical" evidence="7">
    <location>
        <begin position="20"/>
        <end position="39"/>
    </location>
</feature>
<evidence type="ECO:0000259" key="8">
    <source>
        <dbReference type="Pfam" id="PF02687"/>
    </source>
</evidence>
<feature type="domain" description="ABC3 transporter permease C-terminal" evidence="8">
    <location>
        <begin position="275"/>
        <end position="403"/>
    </location>
</feature>
<evidence type="ECO:0000256" key="2">
    <source>
        <dbReference type="ARBA" id="ARBA00005236"/>
    </source>
</evidence>
<dbReference type="EMBL" id="MFSU01000039">
    <property type="protein sequence ID" value="OGI48033.1"/>
    <property type="molecule type" value="Genomic_DNA"/>
</dbReference>
<keyword evidence="4 7" id="KW-0812">Transmembrane</keyword>
<sequence>MTITLRLAWRNLWRYPRRTWLTASAIAFVTLLMVFLITLQLGSYDLMVDSSLRIFTGQLQVQREGYLDKPQIRTVVPEALALAQRMRQSPALANVGIAARAQGFALASSGRRSYGVQVVGAEPEHEPRVSTIPRLMKSGRYLSRLDAPEAVVGATLARNLNIKVGDELTLLGSAMDGSVAATVVPVVGLFESGMRELDRQLVELPLRTFQETFGMGDAGHAIVLVAPDLKALPQLRTAVAALLPEGRGLVALDWERLIPGLKQLIQADWASGWFTYIALIVVVTFSILNTFIMSVLERTREFGAMLALGATPARIGVLVFFESLFLTLIGLALGMGLGLLVAFYFSVYGFTYPGLAELMGQYGLPGLIYPKLSFVSVALGPAVILGFVLLASLYPALRIRRLNAVEAMHAV</sequence>
<keyword evidence="5 7" id="KW-1133">Transmembrane helix</keyword>
<dbReference type="GO" id="GO:0044874">
    <property type="term" value="P:lipoprotein localization to outer membrane"/>
    <property type="evidence" value="ECO:0007669"/>
    <property type="project" value="TreeGrafter"/>
</dbReference>
<dbReference type="GO" id="GO:0098797">
    <property type="term" value="C:plasma membrane protein complex"/>
    <property type="evidence" value="ECO:0007669"/>
    <property type="project" value="TreeGrafter"/>
</dbReference>
<dbReference type="InterPro" id="IPR003838">
    <property type="entry name" value="ABC3_permease_C"/>
</dbReference>
<evidence type="ECO:0000256" key="5">
    <source>
        <dbReference type="ARBA" id="ARBA00022989"/>
    </source>
</evidence>
<evidence type="ECO:0000256" key="1">
    <source>
        <dbReference type="ARBA" id="ARBA00004651"/>
    </source>
</evidence>
<comment type="caution">
    <text evidence="10">The sequence shown here is derived from an EMBL/GenBank/DDBJ whole genome shotgun (WGS) entry which is preliminary data.</text>
</comment>
<dbReference type="Pfam" id="PF12704">
    <property type="entry name" value="MacB_PCD"/>
    <property type="match status" value="1"/>
</dbReference>
<evidence type="ECO:0000313" key="11">
    <source>
        <dbReference type="Proteomes" id="UP000178885"/>
    </source>
</evidence>
<accession>A0A1F6TSB3</accession>
<feature type="domain" description="MacB-like periplasmic core" evidence="9">
    <location>
        <begin position="20"/>
        <end position="241"/>
    </location>
</feature>
<feature type="transmembrane region" description="Helical" evidence="7">
    <location>
        <begin position="273"/>
        <end position="296"/>
    </location>
</feature>
<comment type="similarity">
    <text evidence="2">Belongs to the ABC-4 integral membrane protein family. LolC/E subfamily.</text>
</comment>
<evidence type="ECO:0000256" key="4">
    <source>
        <dbReference type="ARBA" id="ARBA00022692"/>
    </source>
</evidence>
<dbReference type="InterPro" id="IPR051447">
    <property type="entry name" value="Lipoprotein-release_system"/>
</dbReference>
<evidence type="ECO:0000259" key="9">
    <source>
        <dbReference type="Pfam" id="PF12704"/>
    </source>
</evidence>